<reference evidence="1 2" key="1">
    <citation type="submission" date="2015-09" db="EMBL/GenBank/DDBJ databases">
        <authorList>
            <consortium name="Pathogen Informatics"/>
        </authorList>
    </citation>
    <scope>NUCLEOTIDE SEQUENCE [LARGE SCALE GENOMIC DNA]</scope>
    <source>
        <strain evidence="1 2">2789STDY5834921</strain>
    </source>
</reference>
<dbReference type="Proteomes" id="UP000095413">
    <property type="component" value="Unassembled WGS sequence"/>
</dbReference>
<evidence type="ECO:0000313" key="1">
    <source>
        <dbReference type="EMBL" id="CUQ08155.1"/>
    </source>
</evidence>
<protein>
    <submittedName>
        <fullName evidence="1">DUF based on E. rectale Gene description</fullName>
    </submittedName>
</protein>
<organism evidence="1 2">
    <name type="scientific">Blautia obeum</name>
    <dbReference type="NCBI Taxonomy" id="40520"/>
    <lineage>
        <taxon>Bacteria</taxon>
        <taxon>Bacillati</taxon>
        <taxon>Bacillota</taxon>
        <taxon>Clostridia</taxon>
        <taxon>Lachnospirales</taxon>
        <taxon>Lachnospiraceae</taxon>
        <taxon>Blautia</taxon>
    </lineage>
</organism>
<evidence type="ECO:0000313" key="2">
    <source>
        <dbReference type="Proteomes" id="UP000095413"/>
    </source>
</evidence>
<dbReference type="AlphaFoldDB" id="A0A174TKN1"/>
<sequence length="329" mass="39244">MTEETLEKLAQLLEQDQFELLIPEKMRTESGRISDKASASMDIPLVYLMNDAVESFLVFRNVRMTGEYHSDYQGELQASMTRQDGRFVLVIKQDDTVLTLFFEDLELEVHLYEYAYTGHFWVKDYEYLRQLEYRLAILRDKYDYLGEAYCTEEEIKLAALVEFPPLNYCCYPAVPEKYIVPRENPWIPSEKAIVYMKELAAECEDTSLLKMLEFYRKHPAKFWAKRLAVMLHQTKHSRIVDLLSERLQQATADYPRRFFGDDMERKYQQALERAKQRQRELKSQGIRADLLREEPFTIARDSLNYKLYLMIWKEQKGNRVTEIEEYICE</sequence>
<dbReference type="InterPro" id="IPR024538">
    <property type="entry name" value="DUF3878"/>
</dbReference>
<dbReference type="OrthoDB" id="1976162at2"/>
<accession>A0A174TKN1</accession>
<dbReference type="Pfam" id="PF12994">
    <property type="entry name" value="DUF3878"/>
    <property type="match status" value="1"/>
</dbReference>
<dbReference type="RefSeq" id="WP_055057142.1">
    <property type="nucleotide sequence ID" value="NZ_CZBA01000040.1"/>
</dbReference>
<name>A0A174TKN1_9FIRM</name>
<dbReference type="EMBL" id="CZBA01000040">
    <property type="protein sequence ID" value="CUQ08155.1"/>
    <property type="molecule type" value="Genomic_DNA"/>
</dbReference>
<gene>
    <name evidence="1" type="ORF">ERS852533_03674</name>
</gene>
<proteinExistence type="predicted"/>